<keyword evidence="7" id="KW-0067">ATP-binding</keyword>
<dbReference type="Proteomes" id="UP001212841">
    <property type="component" value="Unassembled WGS sequence"/>
</dbReference>
<dbReference type="EMBL" id="JADGJD010001104">
    <property type="protein sequence ID" value="KAJ3046729.1"/>
    <property type="molecule type" value="Genomic_DNA"/>
</dbReference>
<dbReference type="EC" id="2.7.11.1" evidence="2"/>
<dbReference type="Gene3D" id="1.10.1070.11">
    <property type="entry name" value="Phosphatidylinositol 3-/4-kinase, catalytic domain"/>
    <property type="match status" value="1"/>
</dbReference>
<dbReference type="InterPro" id="IPR031559">
    <property type="entry name" value="SMG1"/>
</dbReference>
<dbReference type="InterPro" id="IPR011990">
    <property type="entry name" value="TPR-like_helical_dom_sf"/>
</dbReference>
<evidence type="ECO:0000256" key="2">
    <source>
        <dbReference type="ARBA" id="ARBA00012513"/>
    </source>
</evidence>
<dbReference type="SMART" id="SM01345">
    <property type="entry name" value="Rapamycin_bind"/>
    <property type="match status" value="1"/>
</dbReference>
<dbReference type="Pfam" id="PF15785">
    <property type="entry name" value="SMG1"/>
    <property type="match status" value="1"/>
</dbReference>
<dbReference type="Gene3D" id="1.25.40.10">
    <property type="entry name" value="Tetratricopeptide repeat domain"/>
    <property type="match status" value="1"/>
</dbReference>
<evidence type="ECO:0000313" key="15">
    <source>
        <dbReference type="Proteomes" id="UP001212841"/>
    </source>
</evidence>
<protein>
    <recommendedName>
        <fullName evidence="2">non-specific serine/threonine protein kinase</fullName>
        <ecNumber evidence="2">2.7.11.1</ecNumber>
    </recommendedName>
</protein>
<dbReference type="InterPro" id="IPR036940">
    <property type="entry name" value="PI3/4_kinase_cat_sf"/>
</dbReference>
<evidence type="ECO:0000256" key="5">
    <source>
        <dbReference type="ARBA" id="ARBA00022741"/>
    </source>
</evidence>
<dbReference type="InterPro" id="IPR050517">
    <property type="entry name" value="DDR_Repair_Kinase"/>
</dbReference>
<keyword evidence="8" id="KW-0866">Nonsense-mediated mRNA decay</keyword>
<evidence type="ECO:0000256" key="8">
    <source>
        <dbReference type="ARBA" id="ARBA00023161"/>
    </source>
</evidence>
<comment type="catalytic activity">
    <reaction evidence="9">
        <text>L-threonyl-[protein] + ATP = O-phospho-L-threonyl-[protein] + ADP + H(+)</text>
        <dbReference type="Rhea" id="RHEA:46608"/>
        <dbReference type="Rhea" id="RHEA-COMP:11060"/>
        <dbReference type="Rhea" id="RHEA-COMP:11605"/>
        <dbReference type="ChEBI" id="CHEBI:15378"/>
        <dbReference type="ChEBI" id="CHEBI:30013"/>
        <dbReference type="ChEBI" id="CHEBI:30616"/>
        <dbReference type="ChEBI" id="CHEBI:61977"/>
        <dbReference type="ChEBI" id="CHEBI:456216"/>
        <dbReference type="EC" id="2.7.11.1"/>
    </reaction>
</comment>
<dbReference type="PANTHER" id="PTHR11139">
    <property type="entry name" value="ATAXIA TELANGIECTASIA MUTATED ATM -RELATED"/>
    <property type="match status" value="1"/>
</dbReference>
<organism evidence="14 15">
    <name type="scientific">Rhizophlyctis rosea</name>
    <dbReference type="NCBI Taxonomy" id="64517"/>
    <lineage>
        <taxon>Eukaryota</taxon>
        <taxon>Fungi</taxon>
        <taxon>Fungi incertae sedis</taxon>
        <taxon>Chytridiomycota</taxon>
        <taxon>Chytridiomycota incertae sedis</taxon>
        <taxon>Chytridiomycetes</taxon>
        <taxon>Rhizophlyctidales</taxon>
        <taxon>Rhizophlyctidaceae</taxon>
        <taxon>Rhizophlyctis</taxon>
    </lineage>
</organism>
<gene>
    <name evidence="14" type="primary">SMG1_1</name>
    <name evidence="14" type="ORF">HK097_000596</name>
</gene>
<keyword evidence="6 14" id="KW-0418">Kinase</keyword>
<dbReference type="SUPFAM" id="SSF48371">
    <property type="entry name" value="ARM repeat"/>
    <property type="match status" value="1"/>
</dbReference>
<dbReference type="InterPro" id="IPR000403">
    <property type="entry name" value="PI3/4_kinase_cat_dom"/>
</dbReference>
<comment type="catalytic activity">
    <reaction evidence="10">
        <text>L-seryl-[protein] + ATP = O-phospho-L-seryl-[protein] + ADP + H(+)</text>
        <dbReference type="Rhea" id="RHEA:17989"/>
        <dbReference type="Rhea" id="RHEA-COMP:9863"/>
        <dbReference type="Rhea" id="RHEA-COMP:11604"/>
        <dbReference type="ChEBI" id="CHEBI:15378"/>
        <dbReference type="ChEBI" id="CHEBI:29999"/>
        <dbReference type="ChEBI" id="CHEBI:30616"/>
        <dbReference type="ChEBI" id="CHEBI:83421"/>
        <dbReference type="ChEBI" id="CHEBI:456216"/>
        <dbReference type="EC" id="2.7.11.1"/>
    </reaction>
</comment>
<evidence type="ECO:0000259" key="12">
    <source>
        <dbReference type="PROSITE" id="PS50290"/>
    </source>
</evidence>
<dbReference type="Pfam" id="PF02260">
    <property type="entry name" value="FATC"/>
    <property type="match status" value="1"/>
</dbReference>
<dbReference type="GO" id="GO:0005524">
    <property type="term" value="F:ATP binding"/>
    <property type="evidence" value="ECO:0007669"/>
    <property type="project" value="UniProtKB-KW"/>
</dbReference>
<dbReference type="GO" id="GO:0035556">
    <property type="term" value="P:intracellular signal transduction"/>
    <property type="evidence" value="ECO:0007669"/>
    <property type="project" value="UniProtKB-ARBA"/>
</dbReference>
<comment type="caution">
    <text evidence="14">The sequence shown here is derived from an EMBL/GenBank/DDBJ whole genome shotgun (WGS) entry which is preliminary data.</text>
</comment>
<dbReference type="InterPro" id="IPR011009">
    <property type="entry name" value="Kinase-like_dom_sf"/>
</dbReference>
<dbReference type="GO" id="GO:0004674">
    <property type="term" value="F:protein serine/threonine kinase activity"/>
    <property type="evidence" value="ECO:0007669"/>
    <property type="project" value="UniProtKB-KW"/>
</dbReference>
<dbReference type="InterPro" id="IPR039414">
    <property type="entry name" value="SMG1_PIKKc"/>
</dbReference>
<evidence type="ECO:0000256" key="11">
    <source>
        <dbReference type="SAM" id="MobiDB-lite"/>
    </source>
</evidence>
<evidence type="ECO:0000256" key="4">
    <source>
        <dbReference type="ARBA" id="ARBA00022679"/>
    </source>
</evidence>
<evidence type="ECO:0000259" key="13">
    <source>
        <dbReference type="PROSITE" id="PS51190"/>
    </source>
</evidence>
<keyword evidence="5" id="KW-0547">Nucleotide-binding</keyword>
<dbReference type="SMART" id="SM00146">
    <property type="entry name" value="PI3Kc"/>
    <property type="match status" value="1"/>
</dbReference>
<keyword evidence="4" id="KW-0808">Transferase</keyword>
<sequence length="2667" mass="298246">MEVEGELFARLSGVVKGNGYFLGEEVEFEERGDRDAVLLSQFVILKRVLKVYGADGVRRGALEWVQGALQEWQKAREMRYGLEEETWKVLGGCVAEVGNLLERERDPQIRAEAAKTLRMYFQTFPYFDSRLRAGAFDAGVVLSQVLNRMRDIDPDVRKCSFELFTVMSPALLLGRKNWGLRNGVQDDSLKFKSEILRLPYSTNFRSTHFTSLMTYLGLSHYLTQKDEESHTDPFATQSLNWLDEVFHACQVGRSLQAGGGSEKADLSEEMMMFWALWEGSMWCVSQRMRTGFGGAVQTFEGLEGAVDEFLEVLGGGEERSAEEMRTLSTRFRYLITLIDMLEMQIHDVTNGWSGSPPGPKGAILFFATNRKSCEDWFRRIRGKIAKGYRMVGGPAGMAVRHGLEGLDSCVKLWERGGVKDLAGWGGDLEMFLSAVVQSCVSVRDADMILGLDVWWKKFVERHKQSEKRGKVLLLRKKSIEDGVATPPALPSFEWLGASALVADERYEEAGKLLRDVYRSTPSLLFGETVQKDIVMNLIAECLLASEDHDAMEDWLKELKQSVAHSDFSIVPGYVNGYLERWADFAGGEKDMTNTPSDNSSAALPSLSNGLYQSNLHSTDWQVLKALEIVLPVMKNDGTMSKAQRLEVLDATCSGLEGLEGVGGLWSLDQDGEMKAALVQAQVLATLNNVCAFEKDVGVALRSAGREVFSRDLAGKGVAVASLRAVRALLTLAECQGEEGEHVGDVRGMRGSLARVARKSGNLKLASRLLQTEGSTSRGYVDCPGRYQLAKVCFARNEPAEAIRTLLQIVDTSEQAAPSGALLSAKAYLQIAKYSRAVDWTNADSDLIQAVKQACSSISSEHAGGPITPHFEDAPLAEQSLRKGISFAPDYAKAWIALGNHRYRQGRKFMEAVVRGGKGSSSVFSVERAAIAGIVGRGRDGDVQTILEVLLRDLNEKNTPEVGDGHSHSSLEAALFIARPHLTSDTIGKLAKVADEMYRRLVHCYEEAAQAYFKFLALDGANITEEGSSSDCNRFTATLRILRILVKYGGELGGFFAAEFGTTPILPWEDVIPQLFARLDHPDPAVRQVLAGLLSRIGSSSPHLIIYQTVVEGLDEVDGNQSSSSYHQILASLELGGSRELVAQVRRMVQDLQNVTVLWEETWFHKLSHVEVDAQKRLAKLQSNAARLADARPAAKDVNPVGANRINEDKYRAVMEPVLAILEKLRAETVGKGAVTAHERWFVEKYGAVIETAMTRLRTPESFAKAQDAWSAFKEVSDDTHHLHVHTSHFPYSLQLQTSLGKEVQRPRQLSLSDLSPFLSTKQASEIPIPGLPVHDSLITVQSFEQAVQVLPTKTKPKKMTILGSNGQQYTYLFKGMEDLHLDERIQQFLRTVNKLLARDKSCSRRELRARTYAVIPFGERFGMIQWVSGASQLYGLYKRWQQREHGIRMLQRKEGEESNVPAIPRVNELFAAKVSEAFAKQSLPRDLPRRKWPVEVLKDVFRELEDENPDQLIAKELWCSSPTPNIWLEKTAAFSRSVAVMSMIGHIIGLGDRHLDNILLDSSLGEVVHIDYNISFESGRKLRIPETVPFRLTQNVRAALGVTGVEGRFRVASEHTLRVLRENREMLMTLLEAFVYDPLVDWTKDETDDLERKVAGFNMKVGLFQSKVAVARSLIQSLRSQLSDGCRKAVDMLHSLEHQVDGDFARANQLQLVEVEAEFRQRIDNCRNWRTQHEQALRSLQGPMLQAYAVDVSGPESGRIFLPFGPASVSLNPSEDVMEVSLALDGQLVRIGQERAACIGACLEHLQLYRAVAAPALDHLLQQDYYGRWEDLLLKLAEEGFDGTTCKNMVRTERNPLAIWRDPHKVRVMERLQKALDLETERLQSHEELLLRCLDPASAEETVLGIQQEALGLLMDARSEIGEDHVRNVLTCLVLEVLVIYGRPLVSLMDPTEGEGGAMTVQLLLDNVKHAQEVFGSYTYQPLFCTEKYTCVMLVVRILKTLERLAADLGIDLFQNGFTTDLVLEAFESLALETQSVRWHVSDILLPTLLTWTARNAEAVTELRDQIRQLKIELERDDGDTLASGIESFDSLRTLFKMSNTDKQVLFGTLDGLFLQLEEQMHTVLELGYGAESVEAIEKQHCRMKIKFMESVLTGVFEFYLEQHSPADPTDEWIHGLDCKDVLESSDTFAFAVDQLKEYLESYERDAFLQPFARFIRAIAVSLVENPSVSSIGDEKSLQKVLSLTFDAWEDLRQQKDMAASPVVKVAALAQQACTLHLEGILHGEVSKQCGRASVRLRQHSLGLVRYKFLHAAELQSSPNDTVGAFRNQTVAHLRTDILTLRDLMTKLAAVEESCTTLESDMVQALIDLSNLIIHFESFRVPNANTQIMDADTIQLIKKMRVVRVESQDTVGEDVEFSQYLRHVTAVKEELDVAANVMKVLYGYANDLVRQGEELPESNGLAPIIRTFWSDWEEARQSIEGLYRKAIMAKDAVEVLTHDADWTRASPLIERTCDSVLSFSNIKQLLDTLPTRTGSPEKGQKTERPKSPGVRNGKQNGDFPAYSGEFKIQSPEADMVVEDIAANGTSERSQPSEPSAILQERRVRVNRGQERNAYAVGVLKRVRAKLEGRESNDESRLTVPEQVEMLFQQATSVKNLSVMYEGWMGWI</sequence>
<dbReference type="Gene3D" id="3.30.1010.10">
    <property type="entry name" value="Phosphatidylinositol 3-kinase Catalytic Subunit, Chain A, domain 4"/>
    <property type="match status" value="1"/>
</dbReference>
<dbReference type="SUPFAM" id="SSF56112">
    <property type="entry name" value="Protein kinase-like (PK-like)"/>
    <property type="match status" value="1"/>
</dbReference>
<name>A0AAD5S5H3_9FUNG</name>
<dbReference type="SMART" id="SM01343">
    <property type="entry name" value="FATC"/>
    <property type="match status" value="1"/>
</dbReference>
<feature type="domain" description="PI3K/PI4K catalytic" evidence="12">
    <location>
        <begin position="1343"/>
        <end position="1682"/>
    </location>
</feature>
<dbReference type="PROSITE" id="PS00916">
    <property type="entry name" value="PI3_4_KINASE_2"/>
    <property type="match status" value="1"/>
</dbReference>
<evidence type="ECO:0000313" key="14">
    <source>
        <dbReference type="EMBL" id="KAJ3046729.1"/>
    </source>
</evidence>
<feature type="region of interest" description="Disordered" evidence="11">
    <location>
        <begin position="2528"/>
        <end position="2564"/>
    </location>
</feature>
<dbReference type="InterPro" id="IPR016024">
    <property type="entry name" value="ARM-type_fold"/>
</dbReference>
<keyword evidence="3" id="KW-0723">Serine/threonine-protein kinase</keyword>
<accession>A0AAD5S5H3</accession>
<dbReference type="Pfam" id="PF00454">
    <property type="entry name" value="PI3_PI4_kinase"/>
    <property type="match status" value="1"/>
</dbReference>
<comment type="similarity">
    <text evidence="1">Belongs to the PI3/PI4-kinase family.</text>
</comment>
<dbReference type="PROSITE" id="PS51190">
    <property type="entry name" value="FATC"/>
    <property type="match status" value="1"/>
</dbReference>
<dbReference type="SUPFAM" id="SSF48452">
    <property type="entry name" value="TPR-like"/>
    <property type="match status" value="1"/>
</dbReference>
<evidence type="ECO:0000256" key="6">
    <source>
        <dbReference type="ARBA" id="ARBA00022777"/>
    </source>
</evidence>
<reference evidence="14" key="1">
    <citation type="submission" date="2020-05" db="EMBL/GenBank/DDBJ databases">
        <title>Phylogenomic resolution of chytrid fungi.</title>
        <authorList>
            <person name="Stajich J.E."/>
            <person name="Amses K."/>
            <person name="Simmons R."/>
            <person name="Seto K."/>
            <person name="Myers J."/>
            <person name="Bonds A."/>
            <person name="Quandt C.A."/>
            <person name="Barry K."/>
            <person name="Liu P."/>
            <person name="Grigoriev I."/>
            <person name="Longcore J.E."/>
            <person name="James T.Y."/>
        </authorList>
    </citation>
    <scope>NUCLEOTIDE SEQUENCE</scope>
    <source>
        <strain evidence="14">JEL0318</strain>
    </source>
</reference>
<keyword evidence="15" id="KW-1185">Reference proteome</keyword>
<feature type="domain" description="FATC" evidence="13">
    <location>
        <begin position="2635"/>
        <end position="2667"/>
    </location>
</feature>
<evidence type="ECO:0000256" key="9">
    <source>
        <dbReference type="ARBA" id="ARBA00047899"/>
    </source>
</evidence>
<dbReference type="InterPro" id="IPR003152">
    <property type="entry name" value="FATC_dom"/>
</dbReference>
<dbReference type="InterPro" id="IPR018936">
    <property type="entry name" value="PI3/4_kinase_CS"/>
</dbReference>
<dbReference type="GO" id="GO:0000184">
    <property type="term" value="P:nuclear-transcribed mRNA catabolic process, nonsense-mediated decay"/>
    <property type="evidence" value="ECO:0007669"/>
    <property type="project" value="UniProtKB-KW"/>
</dbReference>
<evidence type="ECO:0000256" key="1">
    <source>
        <dbReference type="ARBA" id="ARBA00011031"/>
    </source>
</evidence>
<dbReference type="PROSITE" id="PS50290">
    <property type="entry name" value="PI3_4_KINASE_3"/>
    <property type="match status" value="1"/>
</dbReference>
<evidence type="ECO:0000256" key="10">
    <source>
        <dbReference type="ARBA" id="ARBA00048679"/>
    </source>
</evidence>
<dbReference type="GO" id="GO:0005634">
    <property type="term" value="C:nucleus"/>
    <property type="evidence" value="ECO:0007669"/>
    <property type="project" value="TreeGrafter"/>
</dbReference>
<evidence type="ECO:0000256" key="3">
    <source>
        <dbReference type="ARBA" id="ARBA00022527"/>
    </source>
</evidence>
<proteinExistence type="inferred from homology"/>
<dbReference type="PANTHER" id="PTHR11139:SF71">
    <property type="entry name" value="SERINE_THREONINE-PROTEIN KINASE SMG1"/>
    <property type="match status" value="1"/>
</dbReference>
<dbReference type="CDD" id="cd05170">
    <property type="entry name" value="PIKKc_SMG1"/>
    <property type="match status" value="1"/>
</dbReference>
<evidence type="ECO:0000256" key="7">
    <source>
        <dbReference type="ARBA" id="ARBA00022840"/>
    </source>
</evidence>